<protein>
    <submittedName>
        <fullName evidence="2">Uncharacterized protein</fullName>
    </submittedName>
</protein>
<name>A0A934SW96_9BURK</name>
<gene>
    <name evidence="2" type="ORF">JJB74_18145</name>
</gene>
<keyword evidence="1" id="KW-0732">Signal</keyword>
<evidence type="ECO:0000256" key="1">
    <source>
        <dbReference type="SAM" id="SignalP"/>
    </source>
</evidence>
<accession>A0A934SW96</accession>
<dbReference type="EMBL" id="JAEPBG010000008">
    <property type="protein sequence ID" value="MBK4736550.1"/>
    <property type="molecule type" value="Genomic_DNA"/>
</dbReference>
<dbReference type="Proteomes" id="UP000622890">
    <property type="component" value="Unassembled WGS sequence"/>
</dbReference>
<keyword evidence="3" id="KW-1185">Reference proteome</keyword>
<comment type="caution">
    <text evidence="2">The sequence shown here is derived from an EMBL/GenBank/DDBJ whole genome shotgun (WGS) entry which is preliminary data.</text>
</comment>
<feature type="signal peptide" evidence="1">
    <location>
        <begin position="1"/>
        <end position="18"/>
    </location>
</feature>
<organism evidence="2 3">
    <name type="scientific">Noviherbaspirillum pedocola</name>
    <dbReference type="NCBI Taxonomy" id="2801341"/>
    <lineage>
        <taxon>Bacteria</taxon>
        <taxon>Pseudomonadati</taxon>
        <taxon>Pseudomonadota</taxon>
        <taxon>Betaproteobacteria</taxon>
        <taxon>Burkholderiales</taxon>
        <taxon>Oxalobacteraceae</taxon>
        <taxon>Noviherbaspirillum</taxon>
    </lineage>
</organism>
<dbReference type="RefSeq" id="WP_200594110.1">
    <property type="nucleotide sequence ID" value="NZ_JAEPBG010000008.1"/>
</dbReference>
<evidence type="ECO:0000313" key="3">
    <source>
        <dbReference type="Proteomes" id="UP000622890"/>
    </source>
</evidence>
<reference evidence="2" key="1">
    <citation type="submission" date="2021-01" db="EMBL/GenBank/DDBJ databases">
        <title>Genome sequence of strain Noviherbaspirillum sp. DKR-6.</title>
        <authorList>
            <person name="Chaudhary D.K."/>
        </authorList>
    </citation>
    <scope>NUCLEOTIDE SEQUENCE</scope>
    <source>
        <strain evidence="2">DKR-6</strain>
    </source>
</reference>
<dbReference type="AlphaFoldDB" id="A0A934SW96"/>
<feature type="chain" id="PRO_5036907443" evidence="1">
    <location>
        <begin position="19"/>
        <end position="105"/>
    </location>
</feature>
<sequence>MRRCLPYLLLFLSPLCQAECALSHSDNGTLSISVAGNGPCFRSQEQRAAFAQDFKTAVRTELSDSSNPQRKPVHDSHAALTGFDHLRRQSEVLNGHGPIYYGQRR</sequence>
<evidence type="ECO:0000313" key="2">
    <source>
        <dbReference type="EMBL" id="MBK4736550.1"/>
    </source>
</evidence>
<proteinExistence type="predicted"/>